<accession>A0A0G0MAK3</accession>
<name>A0A0G0MAK3_9BACT</name>
<organism evidence="1 2">
    <name type="scientific">Candidatus Woesebacteria bacterium GW2011_GWB1_39_12</name>
    <dbReference type="NCBI Taxonomy" id="1618574"/>
    <lineage>
        <taxon>Bacteria</taxon>
        <taxon>Candidatus Woeseibacteriota</taxon>
    </lineage>
</organism>
<sequence>MPQKIKVKELIPVETEKWSTEDGKTFNTEEGAILHEKECHERQLVRNNLFQVAEEEVYQIFDFNVESSWDSWCGFFCANRIEDLEYLSKEISSLKFSTQVDVASFIAGRPSKFKLGEWFCYCIFFNSSPMIYSMEELRKFAEEYIEGCKQNVKVLLQQIGNLPEGSKQ</sequence>
<evidence type="ECO:0000313" key="2">
    <source>
        <dbReference type="Proteomes" id="UP000033881"/>
    </source>
</evidence>
<evidence type="ECO:0000313" key="1">
    <source>
        <dbReference type="EMBL" id="KKR00213.1"/>
    </source>
</evidence>
<reference evidence="1 2" key="1">
    <citation type="journal article" date="2015" name="Nature">
        <title>rRNA introns, odd ribosomes, and small enigmatic genomes across a large radiation of phyla.</title>
        <authorList>
            <person name="Brown C.T."/>
            <person name="Hug L.A."/>
            <person name="Thomas B.C."/>
            <person name="Sharon I."/>
            <person name="Castelle C.J."/>
            <person name="Singh A."/>
            <person name="Wilkins M.J."/>
            <person name="Williams K.H."/>
            <person name="Banfield J.F."/>
        </authorList>
    </citation>
    <scope>NUCLEOTIDE SEQUENCE [LARGE SCALE GENOMIC DNA]</scope>
</reference>
<dbReference type="STRING" id="1618574.UT24_C0015G0021"/>
<dbReference type="AlphaFoldDB" id="A0A0G0MAK3"/>
<comment type="caution">
    <text evidence="1">The sequence shown here is derived from an EMBL/GenBank/DDBJ whole genome shotgun (WGS) entry which is preliminary data.</text>
</comment>
<protein>
    <submittedName>
        <fullName evidence="1">Uncharacterized protein</fullName>
    </submittedName>
</protein>
<proteinExistence type="predicted"/>
<dbReference type="Proteomes" id="UP000033881">
    <property type="component" value="Unassembled WGS sequence"/>
</dbReference>
<dbReference type="EMBL" id="LBWB01000015">
    <property type="protein sequence ID" value="KKR00213.1"/>
    <property type="molecule type" value="Genomic_DNA"/>
</dbReference>
<gene>
    <name evidence="1" type="ORF">UT24_C0015G0021</name>
</gene>